<evidence type="ECO:0000256" key="1">
    <source>
        <dbReference type="ARBA" id="ARBA00004123"/>
    </source>
</evidence>
<proteinExistence type="predicted"/>
<dbReference type="InterPro" id="IPR036388">
    <property type="entry name" value="WH-like_DNA-bd_sf"/>
</dbReference>
<evidence type="ECO:0000256" key="2">
    <source>
        <dbReference type="SAM" id="Coils"/>
    </source>
</evidence>
<accession>A0A151WN83</accession>
<gene>
    <name evidence="3" type="ORF">ALC60_11635</name>
</gene>
<dbReference type="AlphaFoldDB" id="A0A151WN83"/>
<dbReference type="SUPFAM" id="SSF46689">
    <property type="entry name" value="Homeodomain-like"/>
    <property type="match status" value="1"/>
</dbReference>
<evidence type="ECO:0000313" key="4">
    <source>
        <dbReference type="Proteomes" id="UP000075809"/>
    </source>
</evidence>
<evidence type="ECO:0000313" key="3">
    <source>
        <dbReference type="EMBL" id="KYQ49303.1"/>
    </source>
</evidence>
<dbReference type="EMBL" id="KQ982916">
    <property type="protein sequence ID" value="KYQ49303.1"/>
    <property type="molecule type" value="Genomic_DNA"/>
</dbReference>
<comment type="subcellular location">
    <subcellularLocation>
        <location evidence="1">Nucleus</location>
    </subcellularLocation>
</comment>
<dbReference type="Pfam" id="PF13384">
    <property type="entry name" value="HTH_23"/>
    <property type="match status" value="1"/>
</dbReference>
<dbReference type="STRING" id="64791.A0A151WN83"/>
<feature type="coiled-coil region" evidence="2">
    <location>
        <begin position="107"/>
        <end position="138"/>
    </location>
</feature>
<dbReference type="GO" id="GO:0005634">
    <property type="term" value="C:nucleus"/>
    <property type="evidence" value="ECO:0007669"/>
    <property type="project" value="UniProtKB-SubCell"/>
</dbReference>
<name>A0A151WN83_9HYME</name>
<dbReference type="Gene3D" id="1.10.10.10">
    <property type="entry name" value="Winged helix-like DNA-binding domain superfamily/Winged helix DNA-binding domain"/>
    <property type="match status" value="1"/>
</dbReference>
<reference evidence="3 4" key="1">
    <citation type="submission" date="2015-09" db="EMBL/GenBank/DDBJ databases">
        <title>Trachymyrmex zeteki WGS genome.</title>
        <authorList>
            <person name="Nygaard S."/>
            <person name="Hu H."/>
            <person name="Boomsma J."/>
            <person name="Zhang G."/>
        </authorList>
    </citation>
    <scope>NUCLEOTIDE SEQUENCE [LARGE SCALE GENOMIC DNA]</scope>
    <source>
        <strain evidence="3">Tzet28-1</strain>
        <tissue evidence="3">Whole body</tissue>
    </source>
</reference>
<organism evidence="3 4">
    <name type="scientific">Mycetomoellerius zeteki</name>
    <dbReference type="NCBI Taxonomy" id="64791"/>
    <lineage>
        <taxon>Eukaryota</taxon>
        <taxon>Metazoa</taxon>
        <taxon>Ecdysozoa</taxon>
        <taxon>Arthropoda</taxon>
        <taxon>Hexapoda</taxon>
        <taxon>Insecta</taxon>
        <taxon>Pterygota</taxon>
        <taxon>Neoptera</taxon>
        <taxon>Endopterygota</taxon>
        <taxon>Hymenoptera</taxon>
        <taxon>Apocrita</taxon>
        <taxon>Aculeata</taxon>
        <taxon>Formicoidea</taxon>
        <taxon>Formicidae</taxon>
        <taxon>Myrmicinae</taxon>
        <taxon>Mycetomoellerius</taxon>
    </lineage>
</organism>
<keyword evidence="2" id="KW-0175">Coiled coil</keyword>
<keyword evidence="4" id="KW-1185">Reference proteome</keyword>
<protein>
    <submittedName>
        <fullName evidence="3">Uncharacterized protein</fullName>
    </submittedName>
</protein>
<dbReference type="InterPro" id="IPR009057">
    <property type="entry name" value="Homeodomain-like_sf"/>
</dbReference>
<sequence>MNRNIYANLNPEDRGKVIGLYNAGHTRTKIAQIIGCNRNTVSLWIRKYEERGMKSLKDHRKNNHRRRFPQPIRIKGDSPLPFELLIGVKMKQKTDLTVKDAVEKEFRLQFEQDLDQLRKRAKEQIRKVQDENRKTYNLRRRKPAKYRINDLVAIKRVQVGPGKKLCAKYLVPYKVVRVKSNNYDIEREMPGEGPKKTSSCAEYIKPWSSML</sequence>
<dbReference type="Proteomes" id="UP000075809">
    <property type="component" value="Unassembled WGS sequence"/>
</dbReference>